<keyword evidence="3" id="KW-1185">Reference proteome</keyword>
<accession>A0ABS8GEY8</accession>
<keyword evidence="1" id="KW-0732">Signal</keyword>
<evidence type="ECO:0000313" key="2">
    <source>
        <dbReference type="EMBL" id="MCC2617761.1"/>
    </source>
</evidence>
<proteinExistence type="predicted"/>
<gene>
    <name evidence="2" type="ORF">LJ739_16025</name>
</gene>
<dbReference type="EMBL" id="JAJEWP010000006">
    <property type="protein sequence ID" value="MCC2617761.1"/>
    <property type="molecule type" value="Genomic_DNA"/>
</dbReference>
<sequence length="123" mass="13373">MSLIITAGLISALMTAPQSVPAHATLSQSTLKQQAVSMCSQAATDVYGEDAIVGVRQHVEWQRSPSRLAWHNGLNAKVRMVLRVDEQTLARVECGVDQRAQISLSTLTTTAQDSHELFANTQQ</sequence>
<feature type="signal peptide" evidence="1">
    <location>
        <begin position="1"/>
        <end position="24"/>
    </location>
</feature>
<evidence type="ECO:0000256" key="1">
    <source>
        <dbReference type="SAM" id="SignalP"/>
    </source>
</evidence>
<feature type="chain" id="PRO_5045247293" evidence="1">
    <location>
        <begin position="25"/>
        <end position="123"/>
    </location>
</feature>
<dbReference type="Proteomes" id="UP001520878">
    <property type="component" value="Unassembled WGS sequence"/>
</dbReference>
<dbReference type="RefSeq" id="WP_229162128.1">
    <property type="nucleotide sequence ID" value="NZ_JAJEWP010000006.1"/>
</dbReference>
<name>A0ABS8GEY8_9ALTE</name>
<reference evidence="2 3" key="1">
    <citation type="submission" date="2021-10" db="EMBL/GenBank/DDBJ databases">
        <title>Draft genome of Aestuariibacter halophilus JC2043.</title>
        <authorList>
            <person name="Emsley S.A."/>
            <person name="Pfannmuller K.M."/>
            <person name="Ushijima B."/>
            <person name="Saw J.H."/>
            <person name="Videau P."/>
        </authorList>
    </citation>
    <scope>NUCLEOTIDE SEQUENCE [LARGE SCALE GENOMIC DNA]</scope>
    <source>
        <strain evidence="2 3">JC2043</strain>
    </source>
</reference>
<protein>
    <submittedName>
        <fullName evidence="2">Uncharacterized protein</fullName>
    </submittedName>
</protein>
<organism evidence="2 3">
    <name type="scientific">Fluctibacter halophilus</name>
    <dbReference type="NCBI Taxonomy" id="226011"/>
    <lineage>
        <taxon>Bacteria</taxon>
        <taxon>Pseudomonadati</taxon>
        <taxon>Pseudomonadota</taxon>
        <taxon>Gammaproteobacteria</taxon>
        <taxon>Alteromonadales</taxon>
        <taxon>Alteromonadaceae</taxon>
        <taxon>Fluctibacter</taxon>
    </lineage>
</organism>
<evidence type="ECO:0000313" key="3">
    <source>
        <dbReference type="Proteomes" id="UP001520878"/>
    </source>
</evidence>
<comment type="caution">
    <text evidence="2">The sequence shown here is derived from an EMBL/GenBank/DDBJ whole genome shotgun (WGS) entry which is preliminary data.</text>
</comment>